<dbReference type="Gene3D" id="3.30.420.140">
    <property type="entry name" value="YqgF/RNase H-like domain"/>
    <property type="match status" value="1"/>
</dbReference>
<comment type="function">
    <text evidence="5">Could be a nuclease involved in processing of the 5'-end of pre-16S rRNA.</text>
</comment>
<dbReference type="HAMAP" id="MF_00651">
    <property type="entry name" value="Nuclease_YqgF"/>
    <property type="match status" value="1"/>
</dbReference>
<dbReference type="HOGENOM" id="CLU_098240_3_0_6"/>
<accession>A0A0C5V1P2</accession>
<dbReference type="Proteomes" id="UP000032266">
    <property type="component" value="Chromosome"/>
</dbReference>
<dbReference type="AlphaFoldDB" id="A0A0C5V1P2"/>
<comment type="similarity">
    <text evidence="5">Belongs to the YqgF HJR family.</text>
</comment>
<dbReference type="Pfam" id="PF03652">
    <property type="entry name" value="RuvX"/>
    <property type="match status" value="1"/>
</dbReference>
<dbReference type="RefSeq" id="WP_044616246.1">
    <property type="nucleotide sequence ID" value="NZ_CP007142.1"/>
</dbReference>
<sequence length="145" mass="16368">MADLKAEQTYLGFDYGTSWIGVAYGQRVTNTAKALKVLRARDGIPNWDEIAELIQQWRPDALIIGNPLNMDGSVSELSQRANKFKNRLHGRFGLPAYSFDERLSSYEAKGMLLENNRGNHDFRSQQVDALAAQIILQGWLDQHSS</sequence>
<name>A0A0C5V1P2_9GAMM</name>
<dbReference type="InterPro" id="IPR012337">
    <property type="entry name" value="RNaseH-like_sf"/>
</dbReference>
<dbReference type="STRING" id="1445510.YC6258_01422"/>
<keyword evidence="2 5" id="KW-0690">Ribosome biogenesis</keyword>
<dbReference type="EMBL" id="CP007142">
    <property type="protein sequence ID" value="AJQ93470.1"/>
    <property type="molecule type" value="Genomic_DNA"/>
</dbReference>
<dbReference type="SMART" id="SM00732">
    <property type="entry name" value="YqgFc"/>
    <property type="match status" value="1"/>
</dbReference>
<gene>
    <name evidence="7" type="ORF">YC6258_01422</name>
</gene>
<organism evidence="7 8">
    <name type="scientific">Gynuella sunshinyii YC6258</name>
    <dbReference type="NCBI Taxonomy" id="1445510"/>
    <lineage>
        <taxon>Bacteria</taxon>
        <taxon>Pseudomonadati</taxon>
        <taxon>Pseudomonadota</taxon>
        <taxon>Gammaproteobacteria</taxon>
        <taxon>Oceanospirillales</taxon>
        <taxon>Saccharospirillaceae</taxon>
        <taxon>Gynuella</taxon>
    </lineage>
</organism>
<dbReference type="InterPro" id="IPR006641">
    <property type="entry name" value="YqgF/RNaseH-like_dom"/>
</dbReference>
<evidence type="ECO:0000256" key="1">
    <source>
        <dbReference type="ARBA" id="ARBA00022490"/>
    </source>
</evidence>
<dbReference type="OrthoDB" id="9796140at2"/>
<dbReference type="PATRIC" id="fig|1445510.3.peg.1391"/>
<keyword evidence="1 5" id="KW-0963">Cytoplasm</keyword>
<dbReference type="NCBIfam" id="TIGR00250">
    <property type="entry name" value="RNAse_H_YqgF"/>
    <property type="match status" value="1"/>
</dbReference>
<evidence type="ECO:0000259" key="6">
    <source>
        <dbReference type="SMART" id="SM00732"/>
    </source>
</evidence>
<feature type="domain" description="YqgF/RNase H-like" evidence="6">
    <location>
        <begin position="8"/>
        <end position="108"/>
    </location>
</feature>
<dbReference type="GO" id="GO:0005829">
    <property type="term" value="C:cytosol"/>
    <property type="evidence" value="ECO:0007669"/>
    <property type="project" value="TreeGrafter"/>
</dbReference>
<dbReference type="InterPro" id="IPR037027">
    <property type="entry name" value="YqgF/RNaseH-like_dom_sf"/>
</dbReference>
<dbReference type="PANTHER" id="PTHR33317">
    <property type="entry name" value="POLYNUCLEOTIDYL TRANSFERASE, RIBONUCLEASE H-LIKE SUPERFAMILY PROTEIN"/>
    <property type="match status" value="1"/>
</dbReference>
<evidence type="ECO:0000256" key="4">
    <source>
        <dbReference type="ARBA" id="ARBA00022801"/>
    </source>
</evidence>
<dbReference type="SUPFAM" id="SSF53098">
    <property type="entry name" value="Ribonuclease H-like"/>
    <property type="match status" value="1"/>
</dbReference>
<evidence type="ECO:0000256" key="3">
    <source>
        <dbReference type="ARBA" id="ARBA00022722"/>
    </source>
</evidence>
<comment type="subcellular location">
    <subcellularLocation>
        <location evidence="5">Cytoplasm</location>
    </subcellularLocation>
</comment>
<reference evidence="7 8" key="1">
    <citation type="submission" date="2014-01" db="EMBL/GenBank/DDBJ databases">
        <title>Full genme sequencing of cellulolytic bacterium Gynuella sunshinyii YC6258T gen. nov., sp. nov.</title>
        <authorList>
            <person name="Khan H."/>
            <person name="Chung E.J."/>
            <person name="Chung Y.R."/>
        </authorList>
    </citation>
    <scope>NUCLEOTIDE SEQUENCE [LARGE SCALE GENOMIC DNA]</scope>
    <source>
        <strain evidence="7 8">YC6258</strain>
    </source>
</reference>
<keyword evidence="8" id="KW-1185">Reference proteome</keyword>
<keyword evidence="4 5" id="KW-0378">Hydrolase</keyword>
<dbReference type="CDD" id="cd16964">
    <property type="entry name" value="YqgF"/>
    <property type="match status" value="1"/>
</dbReference>
<evidence type="ECO:0000313" key="8">
    <source>
        <dbReference type="Proteomes" id="UP000032266"/>
    </source>
</evidence>
<keyword evidence="7" id="KW-0255">Endonuclease</keyword>
<dbReference type="GO" id="GO:0000967">
    <property type="term" value="P:rRNA 5'-end processing"/>
    <property type="evidence" value="ECO:0007669"/>
    <property type="project" value="UniProtKB-UniRule"/>
</dbReference>
<dbReference type="InterPro" id="IPR005227">
    <property type="entry name" value="YqgF"/>
</dbReference>
<evidence type="ECO:0000256" key="2">
    <source>
        <dbReference type="ARBA" id="ARBA00022517"/>
    </source>
</evidence>
<protein>
    <recommendedName>
        <fullName evidence="5">Putative pre-16S rRNA nuclease</fullName>
        <ecNumber evidence="5">3.1.-.-</ecNumber>
    </recommendedName>
</protein>
<proteinExistence type="inferred from homology"/>
<keyword evidence="3 5" id="KW-0540">Nuclease</keyword>
<evidence type="ECO:0000313" key="7">
    <source>
        <dbReference type="EMBL" id="AJQ93470.1"/>
    </source>
</evidence>
<evidence type="ECO:0000256" key="5">
    <source>
        <dbReference type="HAMAP-Rule" id="MF_00651"/>
    </source>
</evidence>
<dbReference type="PANTHER" id="PTHR33317:SF4">
    <property type="entry name" value="POLYNUCLEOTIDYL TRANSFERASE, RIBONUCLEASE H-LIKE SUPERFAMILY PROTEIN"/>
    <property type="match status" value="1"/>
</dbReference>
<dbReference type="EC" id="3.1.-.-" evidence="5"/>
<dbReference type="GO" id="GO:0016788">
    <property type="term" value="F:hydrolase activity, acting on ester bonds"/>
    <property type="evidence" value="ECO:0007669"/>
    <property type="project" value="UniProtKB-UniRule"/>
</dbReference>
<dbReference type="KEGG" id="gsn:YC6258_01422"/>
<dbReference type="GO" id="GO:0004519">
    <property type="term" value="F:endonuclease activity"/>
    <property type="evidence" value="ECO:0007669"/>
    <property type="project" value="UniProtKB-KW"/>
</dbReference>